<evidence type="ECO:0000256" key="1">
    <source>
        <dbReference type="SAM" id="Phobius"/>
    </source>
</evidence>
<name>A0A1J5SYI6_9ZZZZ</name>
<keyword evidence="1" id="KW-1133">Transmembrane helix</keyword>
<evidence type="ECO:0000313" key="2">
    <source>
        <dbReference type="EMBL" id="OIR13551.1"/>
    </source>
</evidence>
<protein>
    <recommendedName>
        <fullName evidence="3">Cbb3-type cytochrome oxidase component FixQ</fullName>
    </recommendedName>
</protein>
<feature type="transmembrane region" description="Helical" evidence="1">
    <location>
        <begin position="12"/>
        <end position="31"/>
    </location>
</feature>
<gene>
    <name evidence="2" type="ORF">GALL_53680</name>
</gene>
<reference evidence="2" key="1">
    <citation type="submission" date="2016-10" db="EMBL/GenBank/DDBJ databases">
        <title>Sequence of Gallionella enrichment culture.</title>
        <authorList>
            <person name="Poehlein A."/>
            <person name="Muehling M."/>
            <person name="Daniel R."/>
        </authorList>
    </citation>
    <scope>NUCLEOTIDE SEQUENCE</scope>
</reference>
<comment type="caution">
    <text evidence="2">The sequence shown here is derived from an EMBL/GenBank/DDBJ whole genome shotgun (WGS) entry which is preliminary data.</text>
</comment>
<organism evidence="2">
    <name type="scientific">mine drainage metagenome</name>
    <dbReference type="NCBI Taxonomy" id="410659"/>
    <lineage>
        <taxon>unclassified sequences</taxon>
        <taxon>metagenomes</taxon>
        <taxon>ecological metagenomes</taxon>
    </lineage>
</organism>
<dbReference type="AlphaFoldDB" id="A0A1J5SYI6"/>
<dbReference type="EMBL" id="MLJW01000014">
    <property type="protein sequence ID" value="OIR13551.1"/>
    <property type="molecule type" value="Genomic_DNA"/>
</dbReference>
<evidence type="ECO:0008006" key="3">
    <source>
        <dbReference type="Google" id="ProtNLM"/>
    </source>
</evidence>
<proteinExistence type="predicted"/>
<accession>A0A1J5SYI6</accession>
<keyword evidence="1" id="KW-0812">Transmembrane</keyword>
<keyword evidence="1" id="KW-0472">Membrane</keyword>
<sequence>MFQRIVMDHSVVFVGTLAFVVSASIYVAFFWRAMRMKSKQLEQFENLPFVDERPSERHDA</sequence>